<evidence type="ECO:0000259" key="4">
    <source>
        <dbReference type="PROSITE" id="PS50893"/>
    </source>
</evidence>
<dbReference type="Gene3D" id="3.40.50.300">
    <property type="entry name" value="P-loop containing nucleotide triphosphate hydrolases"/>
    <property type="match status" value="1"/>
</dbReference>
<accession>A0ABU6MMA4</accession>
<dbReference type="InterPro" id="IPR050166">
    <property type="entry name" value="ABC_transporter_ATP-bind"/>
</dbReference>
<evidence type="ECO:0000313" key="6">
    <source>
        <dbReference type="Proteomes" id="UP001341444"/>
    </source>
</evidence>
<dbReference type="EMBL" id="JARMAB010000021">
    <property type="protein sequence ID" value="MED1204347.1"/>
    <property type="molecule type" value="Genomic_DNA"/>
</dbReference>
<dbReference type="CDD" id="cd03293">
    <property type="entry name" value="ABC_NrtD_SsuB_transporters"/>
    <property type="match status" value="1"/>
</dbReference>
<keyword evidence="1" id="KW-0813">Transport</keyword>
<keyword evidence="3 5" id="KW-0067">ATP-binding</keyword>
<dbReference type="PROSITE" id="PS50893">
    <property type="entry name" value="ABC_TRANSPORTER_2"/>
    <property type="match status" value="1"/>
</dbReference>
<feature type="domain" description="ABC transporter" evidence="4">
    <location>
        <begin position="1"/>
        <end position="208"/>
    </location>
</feature>
<dbReference type="SUPFAM" id="SSF52540">
    <property type="entry name" value="P-loop containing nucleoside triphosphate hydrolases"/>
    <property type="match status" value="1"/>
</dbReference>
<dbReference type="SMART" id="SM00382">
    <property type="entry name" value="AAA"/>
    <property type="match status" value="1"/>
</dbReference>
<dbReference type="InterPro" id="IPR003593">
    <property type="entry name" value="AAA+_ATPase"/>
</dbReference>
<evidence type="ECO:0000313" key="5">
    <source>
        <dbReference type="EMBL" id="MED1204347.1"/>
    </source>
</evidence>
<dbReference type="GO" id="GO:0005524">
    <property type="term" value="F:ATP binding"/>
    <property type="evidence" value="ECO:0007669"/>
    <property type="project" value="UniProtKB-KW"/>
</dbReference>
<organism evidence="5 6">
    <name type="scientific">Heyndrickxia acidicola</name>
    <dbReference type="NCBI Taxonomy" id="209389"/>
    <lineage>
        <taxon>Bacteria</taxon>
        <taxon>Bacillati</taxon>
        <taxon>Bacillota</taxon>
        <taxon>Bacilli</taxon>
        <taxon>Bacillales</taxon>
        <taxon>Bacillaceae</taxon>
        <taxon>Heyndrickxia</taxon>
    </lineage>
</organism>
<keyword evidence="2" id="KW-0547">Nucleotide-binding</keyword>
<protein>
    <submittedName>
        <fullName evidence="5">ABC transporter ATP-binding protein</fullName>
    </submittedName>
</protein>
<dbReference type="PROSITE" id="PS00211">
    <property type="entry name" value="ABC_TRANSPORTER_1"/>
    <property type="match status" value="1"/>
</dbReference>
<dbReference type="InterPro" id="IPR017871">
    <property type="entry name" value="ABC_transporter-like_CS"/>
</dbReference>
<sequence length="225" mass="25902">MEIEKGEFVSIIGASGSGKSTLFKVISGLLEPSDGEIVLSNGTPDKRLGNIGYMPQKDLLLPWRTVTENIMLPLEISKVNKKEKQAEIREWLSKFDLLSFEHAYPHELSGGMRQRVAFLRSLISAKDLLLLDEPFGALDSLTKRKVHKWLLDLWEDLQKTILFITHDLEEAILLSDRIYILPKENGKPLKEVKVYFKRPRSPEIIYQSEFIHVRKELECLINDED</sequence>
<dbReference type="PANTHER" id="PTHR42788">
    <property type="entry name" value="TAURINE IMPORT ATP-BINDING PROTEIN-RELATED"/>
    <property type="match status" value="1"/>
</dbReference>
<dbReference type="Pfam" id="PF00005">
    <property type="entry name" value="ABC_tran"/>
    <property type="match status" value="1"/>
</dbReference>
<evidence type="ECO:0000256" key="3">
    <source>
        <dbReference type="ARBA" id="ARBA00022840"/>
    </source>
</evidence>
<evidence type="ECO:0000256" key="1">
    <source>
        <dbReference type="ARBA" id="ARBA00022448"/>
    </source>
</evidence>
<dbReference type="InterPro" id="IPR027417">
    <property type="entry name" value="P-loop_NTPase"/>
</dbReference>
<evidence type="ECO:0000256" key="2">
    <source>
        <dbReference type="ARBA" id="ARBA00022741"/>
    </source>
</evidence>
<name>A0ABU6MMA4_9BACI</name>
<reference evidence="5 6" key="1">
    <citation type="submission" date="2023-03" db="EMBL/GenBank/DDBJ databases">
        <title>Bacillus Genome Sequencing.</title>
        <authorList>
            <person name="Dunlap C."/>
        </authorList>
    </citation>
    <scope>NUCLEOTIDE SEQUENCE [LARGE SCALE GENOMIC DNA]</scope>
    <source>
        <strain evidence="5 6">B-23453</strain>
    </source>
</reference>
<keyword evidence="6" id="KW-1185">Reference proteome</keyword>
<comment type="caution">
    <text evidence="5">The sequence shown here is derived from an EMBL/GenBank/DDBJ whole genome shotgun (WGS) entry which is preliminary data.</text>
</comment>
<dbReference type="PANTHER" id="PTHR42788:SF2">
    <property type="entry name" value="ABC TRANSPORTER ATP-BINDING PROTEIN"/>
    <property type="match status" value="1"/>
</dbReference>
<proteinExistence type="predicted"/>
<gene>
    <name evidence="5" type="ORF">P4T90_14965</name>
</gene>
<dbReference type="Proteomes" id="UP001341444">
    <property type="component" value="Unassembled WGS sequence"/>
</dbReference>
<dbReference type="RefSeq" id="WP_083953093.1">
    <property type="nucleotide sequence ID" value="NZ_JARMAB010000021.1"/>
</dbReference>
<dbReference type="InterPro" id="IPR003439">
    <property type="entry name" value="ABC_transporter-like_ATP-bd"/>
</dbReference>